<dbReference type="PANTHER" id="PTHR23048:SF0">
    <property type="entry name" value="CALMODULIN LIKE 3"/>
    <property type="match status" value="1"/>
</dbReference>
<dbReference type="Gene3D" id="1.10.238.10">
    <property type="entry name" value="EF-hand"/>
    <property type="match status" value="2"/>
</dbReference>
<feature type="domain" description="EF-hand" evidence="3">
    <location>
        <begin position="80"/>
        <end position="115"/>
    </location>
</feature>
<feature type="domain" description="EF-hand" evidence="3">
    <location>
        <begin position="116"/>
        <end position="147"/>
    </location>
</feature>
<dbReference type="SUPFAM" id="SSF47473">
    <property type="entry name" value="EF-hand"/>
    <property type="match status" value="1"/>
</dbReference>
<dbReference type="PROSITE" id="PS00018">
    <property type="entry name" value="EF_HAND_1"/>
    <property type="match status" value="3"/>
</dbReference>
<evidence type="ECO:0000256" key="1">
    <source>
        <dbReference type="ARBA" id="ARBA00022737"/>
    </source>
</evidence>
<dbReference type="PANTHER" id="PTHR23048">
    <property type="entry name" value="MYOSIN LIGHT CHAIN 1, 3"/>
    <property type="match status" value="1"/>
</dbReference>
<dbReference type="Proteomes" id="UP000663829">
    <property type="component" value="Unassembled WGS sequence"/>
</dbReference>
<dbReference type="EMBL" id="CAJNOQ010002894">
    <property type="protein sequence ID" value="CAF0984528.1"/>
    <property type="molecule type" value="Genomic_DNA"/>
</dbReference>
<comment type="caution">
    <text evidence="4">The sequence shown here is derived from an EMBL/GenBank/DDBJ whole genome shotgun (WGS) entry which is preliminary data.</text>
</comment>
<feature type="domain" description="EF-hand" evidence="3">
    <location>
        <begin position="43"/>
        <end position="78"/>
    </location>
</feature>
<dbReference type="AlphaFoldDB" id="A0A814FSW0"/>
<dbReference type="GO" id="GO:0016460">
    <property type="term" value="C:myosin II complex"/>
    <property type="evidence" value="ECO:0007669"/>
    <property type="project" value="TreeGrafter"/>
</dbReference>
<keyword evidence="6" id="KW-1185">Reference proteome</keyword>
<sequence>MANLTAKQTRELQDAFNLFDSDHSGKISRKELRKVLNALSIQVDETELAQLMKQMDSNNSGDIEFDEFCQAMGQIFFKKHTRQELEAAFQKFDTDGSGYITPNELSHIMARMGRNMKKSEIEAMIKSMDTTGDGKISLDEFVDMCNQ</sequence>
<evidence type="ECO:0000259" key="3">
    <source>
        <dbReference type="PROSITE" id="PS50222"/>
    </source>
</evidence>
<dbReference type="PROSITE" id="PS50222">
    <property type="entry name" value="EF_HAND_2"/>
    <property type="match status" value="4"/>
</dbReference>
<reference evidence="4" key="1">
    <citation type="submission" date="2021-02" db="EMBL/GenBank/DDBJ databases">
        <authorList>
            <person name="Nowell W R."/>
        </authorList>
    </citation>
    <scope>NUCLEOTIDE SEQUENCE</scope>
</reference>
<name>A0A814FSW0_9BILA</name>
<organism evidence="4 6">
    <name type="scientific">Didymodactylos carnosus</name>
    <dbReference type="NCBI Taxonomy" id="1234261"/>
    <lineage>
        <taxon>Eukaryota</taxon>
        <taxon>Metazoa</taxon>
        <taxon>Spiralia</taxon>
        <taxon>Gnathifera</taxon>
        <taxon>Rotifera</taxon>
        <taxon>Eurotatoria</taxon>
        <taxon>Bdelloidea</taxon>
        <taxon>Philodinida</taxon>
        <taxon>Philodinidae</taxon>
        <taxon>Didymodactylos</taxon>
    </lineage>
</organism>
<dbReference type="SMART" id="SM00054">
    <property type="entry name" value="EFh"/>
    <property type="match status" value="4"/>
</dbReference>
<gene>
    <name evidence="4" type="ORF">GPM918_LOCUS12928</name>
    <name evidence="5" type="ORF">SRO942_LOCUS12926</name>
</gene>
<dbReference type="FunFam" id="1.10.238.10:FF:000003">
    <property type="entry name" value="Calmodulin A"/>
    <property type="match status" value="1"/>
</dbReference>
<dbReference type="InterPro" id="IPR050230">
    <property type="entry name" value="CALM/Myosin/TropC-like"/>
</dbReference>
<dbReference type="GO" id="GO:0005509">
    <property type="term" value="F:calcium ion binding"/>
    <property type="evidence" value="ECO:0007669"/>
    <property type="project" value="InterPro"/>
</dbReference>
<proteinExistence type="predicted"/>
<dbReference type="InterPro" id="IPR011992">
    <property type="entry name" value="EF-hand-dom_pair"/>
</dbReference>
<keyword evidence="1" id="KW-0677">Repeat</keyword>
<dbReference type="OrthoDB" id="26525at2759"/>
<keyword evidence="2" id="KW-0106">Calcium</keyword>
<evidence type="ECO:0000313" key="6">
    <source>
        <dbReference type="Proteomes" id="UP000663829"/>
    </source>
</evidence>
<evidence type="ECO:0000256" key="2">
    <source>
        <dbReference type="ARBA" id="ARBA00022837"/>
    </source>
</evidence>
<evidence type="ECO:0000313" key="4">
    <source>
        <dbReference type="EMBL" id="CAF0984528.1"/>
    </source>
</evidence>
<dbReference type="Proteomes" id="UP000681722">
    <property type="component" value="Unassembled WGS sequence"/>
</dbReference>
<dbReference type="InterPro" id="IPR018247">
    <property type="entry name" value="EF_Hand_1_Ca_BS"/>
</dbReference>
<dbReference type="EMBL" id="CAJOBC010002893">
    <property type="protein sequence ID" value="CAF3756801.1"/>
    <property type="molecule type" value="Genomic_DNA"/>
</dbReference>
<accession>A0A814FSW0</accession>
<protein>
    <recommendedName>
        <fullName evidence="3">EF-hand domain-containing protein</fullName>
    </recommendedName>
</protein>
<dbReference type="Pfam" id="PF13499">
    <property type="entry name" value="EF-hand_7"/>
    <property type="match status" value="2"/>
</dbReference>
<feature type="domain" description="EF-hand" evidence="3">
    <location>
        <begin position="7"/>
        <end position="42"/>
    </location>
</feature>
<evidence type="ECO:0000313" key="5">
    <source>
        <dbReference type="EMBL" id="CAF3756801.1"/>
    </source>
</evidence>
<dbReference type="InterPro" id="IPR002048">
    <property type="entry name" value="EF_hand_dom"/>
</dbReference>